<dbReference type="RefSeq" id="XP_003054781.1">
    <property type="nucleotide sequence ID" value="XM_003054735.1"/>
</dbReference>
<dbReference type="EMBL" id="GG663735">
    <property type="protein sequence ID" value="EEH60033.1"/>
    <property type="molecule type" value="Genomic_DNA"/>
</dbReference>
<reference evidence="2 3" key="1">
    <citation type="journal article" date="2009" name="Science">
        <title>Green evolution and dynamic adaptations revealed by genomes of the marine picoeukaryotes Micromonas.</title>
        <authorList>
            <person name="Worden A.Z."/>
            <person name="Lee J.H."/>
            <person name="Mock T."/>
            <person name="Rouze P."/>
            <person name="Simmons M.P."/>
            <person name="Aerts A.L."/>
            <person name="Allen A.E."/>
            <person name="Cuvelier M.L."/>
            <person name="Derelle E."/>
            <person name="Everett M.V."/>
            <person name="Foulon E."/>
            <person name="Grimwood J."/>
            <person name="Gundlach H."/>
            <person name="Henrissat B."/>
            <person name="Napoli C."/>
            <person name="McDonald S.M."/>
            <person name="Parker M.S."/>
            <person name="Rombauts S."/>
            <person name="Salamov A."/>
            <person name="Von Dassow P."/>
            <person name="Badger J.H."/>
            <person name="Coutinho P.M."/>
            <person name="Demir E."/>
            <person name="Dubchak I."/>
            <person name="Gentemann C."/>
            <person name="Eikrem W."/>
            <person name="Gready J.E."/>
            <person name="John U."/>
            <person name="Lanier W."/>
            <person name="Lindquist E.A."/>
            <person name="Lucas S."/>
            <person name="Mayer K.F."/>
            <person name="Moreau H."/>
            <person name="Not F."/>
            <person name="Otillar R."/>
            <person name="Panaud O."/>
            <person name="Pangilinan J."/>
            <person name="Paulsen I."/>
            <person name="Piegu B."/>
            <person name="Poliakov A."/>
            <person name="Robbens S."/>
            <person name="Schmutz J."/>
            <person name="Toulza E."/>
            <person name="Wyss T."/>
            <person name="Zelensky A."/>
            <person name="Zhou K."/>
            <person name="Armbrust E.V."/>
            <person name="Bhattacharya D."/>
            <person name="Goodenough U.W."/>
            <person name="Van de Peer Y."/>
            <person name="Grigoriev I.V."/>
        </authorList>
    </citation>
    <scope>NUCLEOTIDE SEQUENCE [LARGE SCALE GENOMIC DNA]</scope>
    <source>
        <strain evidence="2 3">CCMP1545</strain>
    </source>
</reference>
<keyword evidence="3" id="KW-1185">Reference proteome</keyword>
<feature type="region of interest" description="Disordered" evidence="1">
    <location>
        <begin position="54"/>
        <end position="80"/>
    </location>
</feature>
<evidence type="ECO:0000313" key="3">
    <source>
        <dbReference type="Proteomes" id="UP000001876"/>
    </source>
</evidence>
<feature type="compositionally biased region" description="Basic residues" evidence="1">
    <location>
        <begin position="62"/>
        <end position="72"/>
    </location>
</feature>
<dbReference type="KEGG" id="mpp:MICPUCDRAFT_49828"/>
<evidence type="ECO:0000313" key="2">
    <source>
        <dbReference type="EMBL" id="EEH60033.1"/>
    </source>
</evidence>
<accession>C1MGI7</accession>
<proteinExistence type="predicted"/>
<sequence length="80" mass="8591">MTMTIEKKRCALSLFVHGFGRGITPGTSSGRTRTPRAADKIVRGSCRSRVPRFASRTDGKGARAHLNARTRAHGPAARAS</sequence>
<gene>
    <name evidence="2" type="ORF">MICPUCDRAFT_49828</name>
</gene>
<dbReference type="GeneID" id="9680874"/>
<dbReference type="Proteomes" id="UP000001876">
    <property type="component" value="Unassembled WGS sequence"/>
</dbReference>
<name>C1MGI7_MICPC</name>
<evidence type="ECO:0000256" key="1">
    <source>
        <dbReference type="SAM" id="MobiDB-lite"/>
    </source>
</evidence>
<dbReference type="AlphaFoldDB" id="C1MGI7"/>
<protein>
    <submittedName>
        <fullName evidence="2">Predicted protein</fullName>
    </submittedName>
</protein>
<organism evidence="3">
    <name type="scientific">Micromonas pusilla (strain CCMP1545)</name>
    <name type="common">Picoplanktonic green alga</name>
    <dbReference type="NCBI Taxonomy" id="564608"/>
    <lineage>
        <taxon>Eukaryota</taxon>
        <taxon>Viridiplantae</taxon>
        <taxon>Chlorophyta</taxon>
        <taxon>Mamiellophyceae</taxon>
        <taxon>Mamiellales</taxon>
        <taxon>Mamiellaceae</taxon>
        <taxon>Micromonas</taxon>
    </lineage>
</organism>